<evidence type="ECO:0000313" key="2">
    <source>
        <dbReference type="Proteomes" id="UP001501468"/>
    </source>
</evidence>
<proteinExistence type="predicted"/>
<dbReference type="Pfam" id="PF04299">
    <property type="entry name" value="FMN_bind_2"/>
    <property type="match status" value="1"/>
</dbReference>
<gene>
    <name evidence="1" type="ORF">GCM10022399_05600</name>
</gene>
<protein>
    <submittedName>
        <fullName evidence="1">FMN-binding negative transcriptional regulator</fullName>
    </submittedName>
</protein>
<dbReference type="InterPro" id="IPR007396">
    <property type="entry name" value="TR_PAI2-type"/>
</dbReference>
<dbReference type="Proteomes" id="UP001501468">
    <property type="component" value="Unassembled WGS sequence"/>
</dbReference>
<dbReference type="RefSeq" id="WP_344941185.1">
    <property type="nucleotide sequence ID" value="NZ_BAABDC010000001.1"/>
</dbReference>
<dbReference type="InterPro" id="IPR012349">
    <property type="entry name" value="Split_barrel_FMN-bd"/>
</dbReference>
<evidence type="ECO:0000313" key="1">
    <source>
        <dbReference type="EMBL" id="GAA3692314.1"/>
    </source>
</evidence>
<reference evidence="2" key="1">
    <citation type="journal article" date="2019" name="Int. J. Syst. Evol. Microbiol.">
        <title>The Global Catalogue of Microorganisms (GCM) 10K type strain sequencing project: providing services to taxonomists for standard genome sequencing and annotation.</title>
        <authorList>
            <consortium name="The Broad Institute Genomics Platform"/>
            <consortium name="The Broad Institute Genome Sequencing Center for Infectious Disease"/>
            <person name="Wu L."/>
            <person name="Ma J."/>
        </authorList>
    </citation>
    <scope>NUCLEOTIDE SEQUENCE [LARGE SCALE GENOMIC DNA]</scope>
    <source>
        <strain evidence="2">JCM 17125</strain>
    </source>
</reference>
<dbReference type="PANTHER" id="PTHR35802:SF1">
    <property type="entry name" value="PROTEASE SYNTHASE AND SPORULATION PROTEIN PAI 2"/>
    <property type="match status" value="1"/>
</dbReference>
<dbReference type="SUPFAM" id="SSF50475">
    <property type="entry name" value="FMN-binding split barrel"/>
    <property type="match status" value="1"/>
</dbReference>
<accession>A0ABP7CP89</accession>
<organism evidence="1 2">
    <name type="scientific">Terrabacter ginsenosidimutans</name>
    <dbReference type="NCBI Taxonomy" id="490575"/>
    <lineage>
        <taxon>Bacteria</taxon>
        <taxon>Bacillati</taxon>
        <taxon>Actinomycetota</taxon>
        <taxon>Actinomycetes</taxon>
        <taxon>Micrococcales</taxon>
        <taxon>Intrasporangiaceae</taxon>
        <taxon>Terrabacter</taxon>
    </lineage>
</organism>
<name>A0ABP7CP89_9MICO</name>
<dbReference type="PIRSF" id="PIRSF010372">
    <property type="entry name" value="PaiB"/>
    <property type="match status" value="1"/>
</dbReference>
<comment type="caution">
    <text evidence="1">The sequence shown here is derived from an EMBL/GenBank/DDBJ whole genome shotgun (WGS) entry which is preliminary data.</text>
</comment>
<keyword evidence="2" id="KW-1185">Reference proteome</keyword>
<dbReference type="PANTHER" id="PTHR35802">
    <property type="entry name" value="PROTEASE SYNTHASE AND SPORULATION PROTEIN PAI 2"/>
    <property type="match status" value="1"/>
</dbReference>
<dbReference type="Gene3D" id="2.30.110.10">
    <property type="entry name" value="Electron Transport, Fmn-binding Protein, Chain A"/>
    <property type="match status" value="1"/>
</dbReference>
<dbReference type="EMBL" id="BAABDC010000001">
    <property type="protein sequence ID" value="GAA3692314.1"/>
    <property type="molecule type" value="Genomic_DNA"/>
</dbReference>
<sequence>MYVPKANVMADPDVTAFLTAHAAAHLVTVGPDGLPDSTLLPVIVDGDRVIGHLARANDHWTRIAPGSPGLVVVSGADAYVSPGWYASKAEHGRVVPTWNYSEVQLRGAVTVHDDPDWVLDVVTRLTERHEADRGQPWAVSDAPPKYVRGRLRAIVGIEVAVASVAGKAKLSQNRSDADRAGAIAGLRAEGDAVSRAVADEMEQALLG</sequence>